<reference evidence="1 10" key="3">
    <citation type="submission" date="2019-06" db="EMBL/GenBank/DDBJ databases">
        <title>Genomics analysis of Aphanomyces spp. identifies a new class of oomycete effector associated with host adaptation.</title>
        <authorList>
            <person name="Gaulin E."/>
        </authorList>
    </citation>
    <scope>NUCLEOTIDE SEQUENCE [LARGE SCALE GENOMIC DNA]</scope>
    <source>
        <strain evidence="1 10">E</strain>
    </source>
</reference>
<dbReference type="EMBL" id="QUTI01025813">
    <property type="protein sequence ID" value="RLO06036.1"/>
    <property type="molecule type" value="Genomic_DNA"/>
</dbReference>
<dbReference type="Proteomes" id="UP000265427">
    <property type="component" value="Unassembled WGS sequence"/>
</dbReference>
<accession>A0A396ZSQ8</accession>
<reference evidence="5 8" key="1">
    <citation type="journal article" date="2018" name="J. Invertebr. Pathol.">
        <title>New genotyping method for the causative agent of crayfish plague (Aphanomyces astaci) based on whole genome data.</title>
        <authorList>
            <person name="Minardi D."/>
            <person name="Studholme D.J."/>
            <person name="van der Giezen M."/>
            <person name="Pretto T."/>
            <person name="Oidtmann B."/>
        </authorList>
    </citation>
    <scope>NUCLEOTIDE SEQUENCE [LARGE SCALE GENOMIC DNA]</scope>
    <source>
        <strain evidence="5 8">KB13</strain>
    </source>
</reference>
<comment type="caution">
    <text evidence="2">The sequence shown here is derived from an EMBL/GenBank/DDBJ whole genome shotgun (WGS) entry which is preliminary data.</text>
</comment>
<sequence length="109" mass="12616">MDFLSQASSRYLAEFYSTPNHVQPGNRIDDLNINKMYLELDQVEHFNSYVVDPTLSDTDRDVRLAEIKPHTRVIQREVIISETTKKLANQRSAAYTLLVSAISTKFRRL</sequence>
<dbReference type="Proteomes" id="UP000469452">
    <property type="component" value="Unassembled WGS sequence"/>
</dbReference>
<name>A0A396ZSQ8_APHAT</name>
<dbReference type="EMBL" id="QUTA01005687">
    <property type="protein sequence ID" value="RHY14548.1"/>
    <property type="molecule type" value="Genomic_DNA"/>
</dbReference>
<reference evidence="6 7" key="2">
    <citation type="submission" date="2018-08" db="EMBL/GenBank/DDBJ databases">
        <title>Aphanomyces genome sequencing and annotation.</title>
        <authorList>
            <person name="Minardi D."/>
            <person name="Oidtmann B."/>
            <person name="Van Der Giezen M."/>
            <person name="Studholme D.J."/>
        </authorList>
    </citation>
    <scope>NUCLEOTIDE SEQUENCE [LARGE SCALE GENOMIC DNA]</scope>
    <source>
        <strain evidence="2 6">Kv</strain>
        <strain evidence="4 9">Si</strain>
        <strain evidence="3 7">Yx</strain>
    </source>
</reference>
<evidence type="ECO:0000313" key="2">
    <source>
        <dbReference type="EMBL" id="RHX98579.1"/>
    </source>
</evidence>
<evidence type="ECO:0000313" key="5">
    <source>
        <dbReference type="EMBL" id="RLO06036.1"/>
    </source>
</evidence>
<evidence type="ECO:0000313" key="7">
    <source>
        <dbReference type="Proteomes" id="UP000266239"/>
    </source>
</evidence>
<evidence type="ECO:0000313" key="6">
    <source>
        <dbReference type="Proteomes" id="UP000265427"/>
    </source>
</evidence>
<proteinExistence type="predicted"/>
<evidence type="ECO:0000313" key="9">
    <source>
        <dbReference type="Proteomes" id="UP000283543"/>
    </source>
</evidence>
<dbReference type="VEuPathDB" id="FungiDB:H257_12258"/>
<evidence type="ECO:0000313" key="3">
    <source>
        <dbReference type="EMBL" id="RHY14548.1"/>
    </source>
</evidence>
<gene>
    <name evidence="1" type="ORF">AaE_010149</name>
    <name evidence="3" type="ORF">DYB25_005235</name>
    <name evidence="5" type="ORF">DYB28_002643</name>
    <name evidence="4" type="ORF">DYB34_009847</name>
    <name evidence="2" type="ORF">DYB36_008684</name>
</gene>
<dbReference type="AlphaFoldDB" id="A0A396ZSQ8"/>
<dbReference type="EMBL" id="VJMI01016122">
    <property type="protein sequence ID" value="KAF0721164.1"/>
    <property type="molecule type" value="Genomic_DNA"/>
</dbReference>
<dbReference type="Proteomes" id="UP000283543">
    <property type="component" value="Unassembled WGS sequence"/>
</dbReference>
<evidence type="ECO:0000313" key="10">
    <source>
        <dbReference type="Proteomes" id="UP000469452"/>
    </source>
</evidence>
<dbReference type="EMBL" id="QUSZ01009947">
    <property type="protein sequence ID" value="RHX98579.1"/>
    <property type="molecule type" value="Genomic_DNA"/>
</dbReference>
<evidence type="ECO:0000313" key="8">
    <source>
        <dbReference type="Proteomes" id="UP000275652"/>
    </source>
</evidence>
<dbReference type="Proteomes" id="UP000266239">
    <property type="component" value="Unassembled WGS sequence"/>
</dbReference>
<dbReference type="EMBL" id="QUTB01003360">
    <property type="protein sequence ID" value="RHY68429.1"/>
    <property type="molecule type" value="Genomic_DNA"/>
</dbReference>
<protein>
    <submittedName>
        <fullName evidence="2">Uncharacterized protein</fullName>
    </submittedName>
</protein>
<evidence type="ECO:0000313" key="1">
    <source>
        <dbReference type="EMBL" id="KAF0721164.1"/>
    </source>
</evidence>
<organism evidence="2 6">
    <name type="scientific">Aphanomyces astaci</name>
    <name type="common">Crayfish plague agent</name>
    <dbReference type="NCBI Taxonomy" id="112090"/>
    <lineage>
        <taxon>Eukaryota</taxon>
        <taxon>Sar</taxon>
        <taxon>Stramenopiles</taxon>
        <taxon>Oomycota</taxon>
        <taxon>Saprolegniomycetes</taxon>
        <taxon>Saprolegniales</taxon>
        <taxon>Verrucalvaceae</taxon>
        <taxon>Aphanomyces</taxon>
    </lineage>
</organism>
<evidence type="ECO:0000313" key="4">
    <source>
        <dbReference type="EMBL" id="RHY68429.1"/>
    </source>
</evidence>
<dbReference type="Proteomes" id="UP000275652">
    <property type="component" value="Unassembled WGS sequence"/>
</dbReference>